<dbReference type="PANTHER" id="PTHR48100:SF44">
    <property type="entry name" value="PHOSPHATASE C1620.13-RELATED"/>
    <property type="match status" value="1"/>
</dbReference>
<feature type="region of interest" description="Disordered" evidence="2">
    <location>
        <begin position="417"/>
        <end position="455"/>
    </location>
</feature>
<dbReference type="OMA" id="WYENTIK"/>
<feature type="region of interest" description="Disordered" evidence="2">
    <location>
        <begin position="202"/>
        <end position="223"/>
    </location>
</feature>
<organism evidence="3 4">
    <name type="scientific">Chlamydomonas reinhardtii</name>
    <name type="common">Chlamydomonas smithii</name>
    <dbReference type="NCBI Taxonomy" id="3055"/>
    <lineage>
        <taxon>Eukaryota</taxon>
        <taxon>Viridiplantae</taxon>
        <taxon>Chlorophyta</taxon>
        <taxon>core chlorophytes</taxon>
        <taxon>Chlorophyceae</taxon>
        <taxon>CS clade</taxon>
        <taxon>Chlamydomonadales</taxon>
        <taxon>Chlamydomonadaceae</taxon>
        <taxon>Chlamydomonas</taxon>
    </lineage>
</organism>
<dbReference type="GO" id="GO:0005737">
    <property type="term" value="C:cytoplasm"/>
    <property type="evidence" value="ECO:0000318"/>
    <property type="project" value="GO_Central"/>
</dbReference>
<dbReference type="InterPro" id="IPR050275">
    <property type="entry name" value="PGM_Phosphatase"/>
</dbReference>
<dbReference type="PaxDb" id="3055-EDP08581"/>
<dbReference type="InterPro" id="IPR001345">
    <property type="entry name" value="PG/BPGM_mutase_AS"/>
</dbReference>
<dbReference type="RefSeq" id="XP_001696604.2">
    <property type="nucleotide sequence ID" value="XM_001696552.2"/>
</dbReference>
<evidence type="ECO:0000313" key="4">
    <source>
        <dbReference type="Proteomes" id="UP000006906"/>
    </source>
</evidence>
<accession>A0A2K3DMJ5</accession>
<feature type="compositionally biased region" description="Basic and acidic residues" evidence="2">
    <location>
        <begin position="1"/>
        <end position="14"/>
    </location>
</feature>
<feature type="compositionally biased region" description="Low complexity" evidence="2">
    <location>
        <begin position="19"/>
        <end position="31"/>
    </location>
</feature>
<comment type="similarity">
    <text evidence="1">Belongs to the phosphoglycerate mutase family.</text>
</comment>
<sequence>MERFAAREKRRSGDGSRTPRAGRAGPAAAGGQKRHKQMGIAAYLRSPAAEETPAGQAKPAKAGGISSTGIAKLGNLALKTLQKHHVQPPAACTSGAATTQGRPCSHEPWLAQDDDGDDFIISMSQTYERTQPDPCIDYPARDQDQDEEPELSLRRTQHYHATSSTQPYGLSQNPLQLMSGMPSFSEPMGLGPILENDVLRAPPSDEAARTTWEAPEAASFTQPTLASLPVDLSLEGQGSNAPGDPTQVPTERVASTVAPVEHGDALDDTIDFRLHPHAVLPTVSAGPAVTPDIGGGVAGGFASQDVADDGTTPPLQVSMPVYSIFNQGRSRRRPVFVIRHGESEYNAACKKGMGFGDPSDIFDAPLTANGVKQAKNLRPHVMDMMLKQGDPLFIVSPLTRAIETFLHLLPDPNRLSLPAAPASPSASAAPAASQQPTQQQEDQGGDATPRGGESIQSLQSKPLDVLICPTLAELLLTSGDVGRPRSVLLEKFPQLSTHLQRGLEQERWWYEKGGKGPNCAVTKVLSSTESKADCKVRVDRFKHFLYAQQLKNPQRPIVLVGHANFFKHLMGETNYMDHCVITKWAPA</sequence>
<evidence type="ECO:0000256" key="2">
    <source>
        <dbReference type="SAM" id="MobiDB-lite"/>
    </source>
</evidence>
<name>A0A2K3DMJ5_CHLRE</name>
<dbReference type="InParanoid" id="A0A2K3DMJ5"/>
<feature type="compositionally biased region" description="Low complexity" evidence="2">
    <location>
        <begin position="417"/>
        <end position="440"/>
    </location>
</feature>
<reference evidence="3 4" key="1">
    <citation type="journal article" date="2007" name="Science">
        <title>The Chlamydomonas genome reveals the evolution of key animal and plant functions.</title>
        <authorList>
            <person name="Merchant S.S."/>
            <person name="Prochnik S.E."/>
            <person name="Vallon O."/>
            <person name="Harris E.H."/>
            <person name="Karpowicz S.J."/>
            <person name="Witman G.B."/>
            <person name="Terry A."/>
            <person name="Salamov A."/>
            <person name="Fritz-Laylin L.K."/>
            <person name="Marechal-Drouard L."/>
            <person name="Marshall W.F."/>
            <person name="Qu L.H."/>
            <person name="Nelson D.R."/>
            <person name="Sanderfoot A.A."/>
            <person name="Spalding M.H."/>
            <person name="Kapitonov V.V."/>
            <person name="Ren Q."/>
            <person name="Ferris P."/>
            <person name="Lindquist E."/>
            <person name="Shapiro H."/>
            <person name="Lucas S.M."/>
            <person name="Grimwood J."/>
            <person name="Schmutz J."/>
            <person name="Cardol P."/>
            <person name="Cerutti H."/>
            <person name="Chanfreau G."/>
            <person name="Chen C.L."/>
            <person name="Cognat V."/>
            <person name="Croft M.T."/>
            <person name="Dent R."/>
            <person name="Dutcher S."/>
            <person name="Fernandez E."/>
            <person name="Fukuzawa H."/>
            <person name="Gonzalez-Ballester D."/>
            <person name="Gonzalez-Halphen D."/>
            <person name="Hallmann A."/>
            <person name="Hanikenne M."/>
            <person name="Hippler M."/>
            <person name="Inwood W."/>
            <person name="Jabbari K."/>
            <person name="Kalanon M."/>
            <person name="Kuras R."/>
            <person name="Lefebvre P.A."/>
            <person name="Lemaire S.D."/>
            <person name="Lobanov A.V."/>
            <person name="Lohr M."/>
            <person name="Manuell A."/>
            <person name="Meier I."/>
            <person name="Mets L."/>
            <person name="Mittag M."/>
            <person name="Mittelmeier T."/>
            <person name="Moroney J.V."/>
            <person name="Moseley J."/>
            <person name="Napoli C."/>
            <person name="Nedelcu A.M."/>
            <person name="Niyogi K."/>
            <person name="Novoselov S.V."/>
            <person name="Paulsen I.T."/>
            <person name="Pazour G."/>
            <person name="Purton S."/>
            <person name="Ral J.P."/>
            <person name="Riano-Pachon D.M."/>
            <person name="Riekhof W."/>
            <person name="Rymarquis L."/>
            <person name="Schroda M."/>
            <person name="Stern D."/>
            <person name="Umen J."/>
            <person name="Willows R."/>
            <person name="Wilson N."/>
            <person name="Zimmer S.L."/>
            <person name="Allmer J."/>
            <person name="Balk J."/>
            <person name="Bisova K."/>
            <person name="Chen C.J."/>
            <person name="Elias M."/>
            <person name="Gendler K."/>
            <person name="Hauser C."/>
            <person name="Lamb M.R."/>
            <person name="Ledford H."/>
            <person name="Long J.C."/>
            <person name="Minagawa J."/>
            <person name="Page M.D."/>
            <person name="Pan J."/>
            <person name="Pootakham W."/>
            <person name="Roje S."/>
            <person name="Rose A."/>
            <person name="Stahlberg E."/>
            <person name="Terauchi A.M."/>
            <person name="Yang P."/>
            <person name="Ball S."/>
            <person name="Bowler C."/>
            <person name="Dieckmann C.L."/>
            <person name="Gladyshev V.N."/>
            <person name="Green P."/>
            <person name="Jorgensen R."/>
            <person name="Mayfield S."/>
            <person name="Mueller-Roeber B."/>
            <person name="Rajamani S."/>
            <person name="Sayre R.T."/>
            <person name="Brokstein P."/>
            <person name="Dubchak I."/>
            <person name="Goodstein D."/>
            <person name="Hornick L."/>
            <person name="Huang Y.W."/>
            <person name="Jhaveri J."/>
            <person name="Luo Y."/>
            <person name="Martinez D."/>
            <person name="Ngau W.C."/>
            <person name="Otillar B."/>
            <person name="Poliakov A."/>
            <person name="Porter A."/>
            <person name="Szajkowski L."/>
            <person name="Werner G."/>
            <person name="Zhou K."/>
            <person name="Grigoriev I.V."/>
            <person name="Rokhsar D.S."/>
            <person name="Grossman A.R."/>
        </authorList>
    </citation>
    <scope>NUCLEOTIDE SEQUENCE [LARGE SCALE GENOMIC DNA]</scope>
    <source>
        <strain evidence="4">CC-503</strain>
    </source>
</reference>
<evidence type="ECO:0008006" key="5">
    <source>
        <dbReference type="Google" id="ProtNLM"/>
    </source>
</evidence>
<dbReference type="GeneID" id="5722078"/>
<dbReference type="EMBL" id="CM008967">
    <property type="protein sequence ID" value="PNW81752.1"/>
    <property type="molecule type" value="Genomic_DNA"/>
</dbReference>
<keyword evidence="4" id="KW-1185">Reference proteome</keyword>
<gene>
    <name evidence="3" type="ORF">CHLRE_06g258650v5</name>
</gene>
<protein>
    <recommendedName>
        <fullName evidence="5">Phosphoglycerate mutase-like protein</fullName>
    </recommendedName>
</protein>
<dbReference type="AlphaFoldDB" id="A0A2K3DMJ5"/>
<dbReference type="PROSITE" id="PS00175">
    <property type="entry name" value="PG_MUTASE"/>
    <property type="match status" value="1"/>
</dbReference>
<dbReference type="ExpressionAtlas" id="A0A2K3DMJ5">
    <property type="expression patterns" value="baseline"/>
</dbReference>
<dbReference type="SUPFAM" id="SSF53254">
    <property type="entry name" value="Phosphoglycerate mutase-like"/>
    <property type="match status" value="1"/>
</dbReference>
<dbReference type="SMART" id="SM00855">
    <property type="entry name" value="PGAM"/>
    <property type="match status" value="1"/>
</dbReference>
<dbReference type="Pfam" id="PF00300">
    <property type="entry name" value="His_Phos_1"/>
    <property type="match status" value="1"/>
</dbReference>
<dbReference type="InterPro" id="IPR029033">
    <property type="entry name" value="His_PPase_superfam"/>
</dbReference>
<evidence type="ECO:0000313" key="3">
    <source>
        <dbReference type="EMBL" id="PNW81752.1"/>
    </source>
</evidence>
<dbReference type="CDD" id="cd07067">
    <property type="entry name" value="HP_PGM_like"/>
    <property type="match status" value="1"/>
</dbReference>
<dbReference type="KEGG" id="cre:CHLRE_06g258650v5"/>
<evidence type="ECO:0000256" key="1">
    <source>
        <dbReference type="ARBA" id="ARBA00038362"/>
    </source>
</evidence>
<dbReference type="InterPro" id="IPR013078">
    <property type="entry name" value="His_Pase_superF_clade-1"/>
</dbReference>
<feature type="region of interest" description="Disordered" evidence="2">
    <location>
        <begin position="45"/>
        <end position="64"/>
    </location>
</feature>
<dbReference type="Proteomes" id="UP000006906">
    <property type="component" value="Chromosome 6"/>
</dbReference>
<dbReference type="PANTHER" id="PTHR48100">
    <property type="entry name" value="BROAD-SPECIFICITY PHOSPHATASE YOR283W-RELATED"/>
    <property type="match status" value="1"/>
</dbReference>
<proteinExistence type="inferred from homology"/>
<dbReference type="Gene3D" id="3.40.50.1240">
    <property type="entry name" value="Phosphoglycerate mutase-like"/>
    <property type="match status" value="1"/>
</dbReference>
<dbReference type="Gramene" id="PNW81752">
    <property type="protein sequence ID" value="PNW81752"/>
    <property type="gene ID" value="CHLRE_06g258650v5"/>
</dbReference>
<feature type="region of interest" description="Disordered" evidence="2">
    <location>
        <begin position="1"/>
        <end position="40"/>
    </location>
</feature>
<dbReference type="OrthoDB" id="496981at2759"/>
<feature type="compositionally biased region" description="Low complexity" evidence="2">
    <location>
        <begin position="53"/>
        <end position="64"/>
    </location>
</feature>
<dbReference type="GO" id="GO:0016791">
    <property type="term" value="F:phosphatase activity"/>
    <property type="evidence" value="ECO:0000318"/>
    <property type="project" value="GO_Central"/>
</dbReference>